<dbReference type="Pfam" id="PF01168">
    <property type="entry name" value="Ala_racemase_N"/>
    <property type="match status" value="1"/>
</dbReference>
<dbReference type="EMBL" id="KN880617">
    <property type="protein sequence ID" value="KIY64824.1"/>
    <property type="molecule type" value="Genomic_DNA"/>
</dbReference>
<evidence type="ECO:0000256" key="13">
    <source>
        <dbReference type="ARBA" id="ARBA00075219"/>
    </source>
</evidence>
<evidence type="ECO:0000256" key="3">
    <source>
        <dbReference type="ARBA" id="ARBA00005323"/>
    </source>
</evidence>
<gene>
    <name evidence="15" type="ORF">CYLTODRAFT_424885</name>
</gene>
<accession>A0A0D7B3S4</accession>
<evidence type="ECO:0000256" key="11">
    <source>
        <dbReference type="ARBA" id="ARBA00066349"/>
    </source>
</evidence>
<keyword evidence="4" id="KW-0216">Detoxification</keyword>
<evidence type="ECO:0000256" key="2">
    <source>
        <dbReference type="ARBA" id="ARBA00001947"/>
    </source>
</evidence>
<dbReference type="InterPro" id="IPR029066">
    <property type="entry name" value="PLP-binding_barrel"/>
</dbReference>
<protein>
    <recommendedName>
        <fullName evidence="12">D-serine dehydratase</fullName>
        <ecNumber evidence="11">4.3.1.18</ecNumber>
    </recommendedName>
    <alternativeName>
        <fullName evidence="13">D-serine deaminase</fullName>
    </alternativeName>
</protein>
<dbReference type="STRING" id="1314674.A0A0D7B3S4"/>
<dbReference type="InterPro" id="IPR026956">
    <property type="entry name" value="D-ser_dehydrat-like_dom"/>
</dbReference>
<dbReference type="SMART" id="SM01119">
    <property type="entry name" value="D-ser_dehydrat"/>
    <property type="match status" value="1"/>
</dbReference>
<keyword evidence="5" id="KW-0479">Metal-binding</keyword>
<evidence type="ECO:0000256" key="5">
    <source>
        <dbReference type="ARBA" id="ARBA00022723"/>
    </source>
</evidence>
<keyword evidence="16" id="KW-1185">Reference proteome</keyword>
<dbReference type="FunFam" id="3.20.20.10:FF:000016">
    <property type="entry name" value="D-serine dehydratase"/>
    <property type="match status" value="1"/>
</dbReference>
<evidence type="ECO:0000259" key="14">
    <source>
        <dbReference type="SMART" id="SM01119"/>
    </source>
</evidence>
<dbReference type="InterPro" id="IPR001608">
    <property type="entry name" value="Ala_racemase_N"/>
</dbReference>
<dbReference type="Gene3D" id="3.20.20.10">
    <property type="entry name" value="Alanine racemase"/>
    <property type="match status" value="1"/>
</dbReference>
<comment type="catalytic activity">
    <reaction evidence="9">
        <text>D-serine = pyruvate + NH4(+)</text>
        <dbReference type="Rhea" id="RHEA:13977"/>
        <dbReference type="ChEBI" id="CHEBI:15361"/>
        <dbReference type="ChEBI" id="CHEBI:28938"/>
        <dbReference type="ChEBI" id="CHEBI:35247"/>
        <dbReference type="EC" id="4.3.1.18"/>
    </reaction>
    <physiologicalReaction direction="left-to-right" evidence="9">
        <dbReference type="Rhea" id="RHEA:13978"/>
    </physiologicalReaction>
</comment>
<dbReference type="GO" id="GO:0036088">
    <property type="term" value="P:D-serine catabolic process"/>
    <property type="evidence" value="ECO:0007669"/>
    <property type="project" value="TreeGrafter"/>
</dbReference>
<dbReference type="Pfam" id="PF14031">
    <property type="entry name" value="D-ser_dehydrat"/>
    <property type="match status" value="1"/>
</dbReference>
<evidence type="ECO:0000256" key="7">
    <source>
        <dbReference type="ARBA" id="ARBA00022898"/>
    </source>
</evidence>
<evidence type="ECO:0000256" key="1">
    <source>
        <dbReference type="ARBA" id="ARBA00001933"/>
    </source>
</evidence>
<evidence type="ECO:0000256" key="4">
    <source>
        <dbReference type="ARBA" id="ARBA00022575"/>
    </source>
</evidence>
<evidence type="ECO:0000313" key="15">
    <source>
        <dbReference type="EMBL" id="KIY64824.1"/>
    </source>
</evidence>
<comment type="cofactor">
    <cofactor evidence="2">
        <name>Zn(2+)</name>
        <dbReference type="ChEBI" id="CHEBI:29105"/>
    </cofactor>
</comment>
<dbReference type="GO" id="GO:0046872">
    <property type="term" value="F:metal ion binding"/>
    <property type="evidence" value="ECO:0007669"/>
    <property type="project" value="UniProtKB-KW"/>
</dbReference>
<dbReference type="AlphaFoldDB" id="A0A0D7B3S4"/>
<keyword evidence="8" id="KW-0456">Lyase</keyword>
<name>A0A0D7B3S4_9AGAR</name>
<comment type="similarity">
    <text evidence="3">Belongs to the DSD1 family.</text>
</comment>
<evidence type="ECO:0000313" key="16">
    <source>
        <dbReference type="Proteomes" id="UP000054007"/>
    </source>
</evidence>
<evidence type="ECO:0000256" key="12">
    <source>
        <dbReference type="ARBA" id="ARBA00069616"/>
    </source>
</evidence>
<feature type="domain" description="D-serine dehydratase-like" evidence="14">
    <location>
        <begin position="314"/>
        <end position="411"/>
    </location>
</feature>
<evidence type="ECO:0000256" key="10">
    <source>
        <dbReference type="ARBA" id="ARBA00055764"/>
    </source>
</evidence>
<dbReference type="EC" id="4.3.1.18" evidence="11"/>
<evidence type="ECO:0000256" key="8">
    <source>
        <dbReference type="ARBA" id="ARBA00023239"/>
    </source>
</evidence>
<dbReference type="Proteomes" id="UP000054007">
    <property type="component" value="Unassembled WGS sequence"/>
</dbReference>
<keyword evidence="6" id="KW-0862">Zinc</keyword>
<reference evidence="15 16" key="1">
    <citation type="journal article" date="2015" name="Fungal Genet. Biol.">
        <title>Evolution of novel wood decay mechanisms in Agaricales revealed by the genome sequences of Fistulina hepatica and Cylindrobasidium torrendii.</title>
        <authorList>
            <person name="Floudas D."/>
            <person name="Held B.W."/>
            <person name="Riley R."/>
            <person name="Nagy L.G."/>
            <person name="Koehler G."/>
            <person name="Ransdell A.S."/>
            <person name="Younus H."/>
            <person name="Chow J."/>
            <person name="Chiniquy J."/>
            <person name="Lipzen A."/>
            <person name="Tritt A."/>
            <person name="Sun H."/>
            <person name="Haridas S."/>
            <person name="LaButti K."/>
            <person name="Ohm R.A."/>
            <person name="Kues U."/>
            <person name="Blanchette R.A."/>
            <person name="Grigoriev I.V."/>
            <person name="Minto R.E."/>
            <person name="Hibbett D.S."/>
        </authorList>
    </citation>
    <scope>NUCLEOTIDE SEQUENCE [LARGE SCALE GENOMIC DNA]</scope>
    <source>
        <strain evidence="15 16">FP15055 ss-10</strain>
    </source>
</reference>
<dbReference type="GO" id="GO:0008721">
    <property type="term" value="F:D-serine ammonia-lyase activity"/>
    <property type="evidence" value="ECO:0007669"/>
    <property type="project" value="UniProtKB-EC"/>
</dbReference>
<comment type="cofactor">
    <cofactor evidence="1">
        <name>pyridoxal 5'-phosphate</name>
        <dbReference type="ChEBI" id="CHEBI:597326"/>
    </cofactor>
</comment>
<dbReference type="OrthoDB" id="20198at2759"/>
<evidence type="ECO:0000256" key="6">
    <source>
        <dbReference type="ARBA" id="ARBA00022833"/>
    </source>
</evidence>
<dbReference type="PANTHER" id="PTHR28004">
    <property type="entry name" value="ZGC:162816-RELATED"/>
    <property type="match status" value="1"/>
</dbReference>
<dbReference type="InterPro" id="IPR051466">
    <property type="entry name" value="D-amino_acid_metab_enzyme"/>
</dbReference>
<dbReference type="PANTHER" id="PTHR28004:SF2">
    <property type="entry name" value="D-SERINE DEHYDRATASE"/>
    <property type="match status" value="1"/>
</dbReference>
<comment type="function">
    <text evidence="10">Catalyzes the conversion of D-serine to pyruvate and ammonia. May play a role in D-serine detoxification.</text>
</comment>
<organism evidence="15 16">
    <name type="scientific">Cylindrobasidium torrendii FP15055 ss-10</name>
    <dbReference type="NCBI Taxonomy" id="1314674"/>
    <lineage>
        <taxon>Eukaryota</taxon>
        <taxon>Fungi</taxon>
        <taxon>Dikarya</taxon>
        <taxon>Basidiomycota</taxon>
        <taxon>Agaricomycotina</taxon>
        <taxon>Agaricomycetes</taxon>
        <taxon>Agaricomycetidae</taxon>
        <taxon>Agaricales</taxon>
        <taxon>Marasmiineae</taxon>
        <taxon>Physalacriaceae</taxon>
        <taxon>Cylindrobasidium</taxon>
    </lineage>
</organism>
<keyword evidence="7" id="KW-0663">Pyridoxal phosphate</keyword>
<dbReference type="Gene3D" id="2.40.37.20">
    <property type="entry name" value="D-serine dehydratase-like domain"/>
    <property type="match status" value="1"/>
</dbReference>
<dbReference type="InterPro" id="IPR042208">
    <property type="entry name" value="D-ser_dehydrat-like_sf"/>
</dbReference>
<evidence type="ECO:0000256" key="9">
    <source>
        <dbReference type="ARBA" id="ARBA00051198"/>
    </source>
</evidence>
<dbReference type="GO" id="GO:0009636">
    <property type="term" value="P:response to toxic substance"/>
    <property type="evidence" value="ECO:0007669"/>
    <property type="project" value="UniProtKB-KW"/>
</dbReference>
<sequence>MSLTQTSTPIAFSNGPSKEALVKEFVGKPLDDLRTPAFIVDRSVFAQNCAKMHEKSKSWGTNFRAHLKTHKTAEGAKLQLISSADKTDRVVVSTLMEAWSVVNAGLVQDGTVKDILYGLPVGLNKVQDLSDIWDAISADGATIRLLVDHPDQVKFLDGFEAKRTNPRKWSVFVKIDGGQKRAGVSVEGESFKELLKVIFESTNVSVYGFYAHAGNSYASTSLDEASSFLSSEVQAVNGAAKAALDLLKSLGKDTSAFRFTLSVGSTPTAHAAGAEARAKLKEVLVGDLELHAGNYPMNDLQQHHTSLVDFVDISQKVRATVVSYYPGRGENGTDEAMIDAGGIAFSKDTGPSGDFGAVLGTSWRVGRMSQEHGLLTRSDKKETLQLGQKVEVVGQHACMIAAAYPWYYVVDPEVDGGKTVVDVWVPWKGW</sequence>
<dbReference type="SUPFAM" id="SSF51419">
    <property type="entry name" value="PLP-binding barrel"/>
    <property type="match status" value="1"/>
</dbReference>
<proteinExistence type="inferred from homology"/>